<dbReference type="Gene3D" id="3.30.70.790">
    <property type="entry name" value="UreE, C-terminal domain"/>
    <property type="match status" value="1"/>
</dbReference>
<dbReference type="Pfam" id="PF09413">
    <property type="entry name" value="DUF2007"/>
    <property type="match status" value="1"/>
</dbReference>
<proteinExistence type="predicted"/>
<gene>
    <name evidence="2" type="ORF">MNBD_ALPHA01-2159</name>
</gene>
<protein>
    <recommendedName>
        <fullName evidence="1">DUF2007 domain-containing protein</fullName>
    </recommendedName>
</protein>
<reference evidence="2" key="1">
    <citation type="submission" date="2018-06" db="EMBL/GenBank/DDBJ databases">
        <authorList>
            <person name="Zhirakovskaya E."/>
        </authorList>
    </citation>
    <scope>NUCLEOTIDE SEQUENCE</scope>
</reference>
<evidence type="ECO:0000313" key="2">
    <source>
        <dbReference type="EMBL" id="VAV99889.1"/>
    </source>
</evidence>
<dbReference type="EMBL" id="UOEJ01000125">
    <property type="protein sequence ID" value="VAV99889.1"/>
    <property type="molecule type" value="Genomic_DNA"/>
</dbReference>
<evidence type="ECO:0000259" key="1">
    <source>
        <dbReference type="Pfam" id="PF09413"/>
    </source>
</evidence>
<organism evidence="2">
    <name type="scientific">hydrothermal vent metagenome</name>
    <dbReference type="NCBI Taxonomy" id="652676"/>
    <lineage>
        <taxon>unclassified sequences</taxon>
        <taxon>metagenomes</taxon>
        <taxon>ecological metagenomes</taxon>
    </lineage>
</organism>
<accession>A0A3B0S6J7</accession>
<name>A0A3B0S6J7_9ZZZZ</name>
<dbReference type="InterPro" id="IPR018551">
    <property type="entry name" value="DUF2007"/>
</dbReference>
<dbReference type="InterPro" id="IPR011322">
    <property type="entry name" value="N-reg_PII-like_a/b"/>
</dbReference>
<sequence length="78" mass="8418">MIEIFATDNSVLISRISALFDAENIPFVVLGNHASLLGGGIMGIGQRVMVAEEYIPKAIRLIRENDLSGDLDFVAGLE</sequence>
<dbReference type="AlphaFoldDB" id="A0A3B0S6J7"/>
<dbReference type="SUPFAM" id="SSF54913">
    <property type="entry name" value="GlnB-like"/>
    <property type="match status" value="1"/>
</dbReference>
<feature type="domain" description="DUF2007" evidence="1">
    <location>
        <begin position="1"/>
        <end position="64"/>
    </location>
</feature>